<dbReference type="PROSITE" id="PS51257">
    <property type="entry name" value="PROKAR_LIPOPROTEIN"/>
    <property type="match status" value="1"/>
</dbReference>
<keyword evidence="9" id="KW-0732">Signal</keyword>
<evidence type="ECO:0000256" key="6">
    <source>
        <dbReference type="ARBA" id="ARBA00022940"/>
    </source>
</evidence>
<dbReference type="InterPro" id="IPR036574">
    <property type="entry name" value="Scorpion_toxin-like_sf"/>
</dbReference>
<evidence type="ECO:0000256" key="2">
    <source>
        <dbReference type="ARBA" id="ARBA00022525"/>
    </source>
</evidence>
<evidence type="ECO:0000256" key="3">
    <source>
        <dbReference type="ARBA" id="ARBA00022529"/>
    </source>
</evidence>
<evidence type="ECO:0000256" key="1">
    <source>
        <dbReference type="ARBA" id="ARBA00004613"/>
    </source>
</evidence>
<dbReference type="PANTHER" id="PTHR13645:SF0">
    <property type="entry name" value="DEFENSIN"/>
    <property type="match status" value="1"/>
</dbReference>
<dbReference type="SUPFAM" id="SSF57095">
    <property type="entry name" value="Scorpion toxin-like"/>
    <property type="match status" value="1"/>
</dbReference>
<feature type="signal peptide" evidence="9">
    <location>
        <begin position="1"/>
        <end position="20"/>
    </location>
</feature>
<evidence type="ECO:0000256" key="4">
    <source>
        <dbReference type="ARBA" id="ARBA00022588"/>
    </source>
</evidence>
<evidence type="ECO:0000313" key="11">
    <source>
        <dbReference type="EMBL" id="ALR99795.1"/>
    </source>
</evidence>
<keyword evidence="8" id="KW-1015">Disulfide bond</keyword>
<protein>
    <submittedName>
        <fullName evidence="11">Putative antimicrobial peptide defensin</fullName>
    </submittedName>
</protein>
<keyword evidence="6" id="KW-0211">Defensin</keyword>
<feature type="domain" description="Invertebrate defensins family profile" evidence="10">
    <location>
        <begin position="45"/>
        <end position="89"/>
    </location>
</feature>
<dbReference type="Pfam" id="PF01097">
    <property type="entry name" value="Defensin_2"/>
    <property type="match status" value="1"/>
</dbReference>
<keyword evidence="4" id="KW-0399">Innate immunity</keyword>
<dbReference type="PANTHER" id="PTHR13645">
    <property type="entry name" value="DEFENSIN"/>
    <property type="match status" value="1"/>
</dbReference>
<dbReference type="InterPro" id="IPR001542">
    <property type="entry name" value="Defensin_invertebrate/fungal"/>
</dbReference>
<dbReference type="AlphaFoldDB" id="A0A0U2SUT5"/>
<keyword evidence="2" id="KW-0964">Secreted</keyword>
<dbReference type="GO" id="GO:0050830">
    <property type="term" value="P:defense response to Gram-positive bacterium"/>
    <property type="evidence" value="ECO:0007669"/>
    <property type="project" value="UniProtKB-ARBA"/>
</dbReference>
<keyword evidence="5" id="KW-0391">Immunity</keyword>
<keyword evidence="3" id="KW-0929">Antimicrobial</keyword>
<dbReference type="GO" id="GO:0006959">
    <property type="term" value="P:humoral immune response"/>
    <property type="evidence" value="ECO:0007669"/>
    <property type="project" value="TreeGrafter"/>
</dbReference>
<dbReference type="SMR" id="A0A0U2SUT5"/>
<evidence type="ECO:0000259" key="10">
    <source>
        <dbReference type="PROSITE" id="PS51378"/>
    </source>
</evidence>
<evidence type="ECO:0000256" key="9">
    <source>
        <dbReference type="SAM" id="SignalP"/>
    </source>
</evidence>
<organism evidence="11">
    <name type="scientific">Phaedon cochleariae</name>
    <name type="common">Mustard beetle</name>
    <dbReference type="NCBI Taxonomy" id="80249"/>
    <lineage>
        <taxon>Eukaryota</taxon>
        <taxon>Metazoa</taxon>
        <taxon>Ecdysozoa</taxon>
        <taxon>Arthropoda</taxon>
        <taxon>Hexapoda</taxon>
        <taxon>Insecta</taxon>
        <taxon>Pterygota</taxon>
        <taxon>Neoptera</taxon>
        <taxon>Endopterygota</taxon>
        <taxon>Coleoptera</taxon>
        <taxon>Polyphaga</taxon>
        <taxon>Cucujiformia</taxon>
        <taxon>Chrysomeloidea</taxon>
        <taxon>Chrysomelidae</taxon>
        <taxon>Chrysomelinae</taxon>
        <taxon>Chrysomelini</taxon>
        <taxon>Phaedon</taxon>
    </lineage>
</organism>
<name>A0A0U2SUT5_PHACE</name>
<comment type="subcellular location">
    <subcellularLocation>
        <location evidence="1">Secreted</location>
    </subcellularLocation>
</comment>
<evidence type="ECO:0000256" key="5">
    <source>
        <dbReference type="ARBA" id="ARBA00022859"/>
    </source>
</evidence>
<proteinExistence type="evidence at transcript level"/>
<accession>A0A0U2SUT5</accession>
<dbReference type="GO" id="GO:0045087">
    <property type="term" value="P:innate immune response"/>
    <property type="evidence" value="ECO:0007669"/>
    <property type="project" value="UniProtKB-KW"/>
</dbReference>
<keyword evidence="7" id="KW-0044">Antibiotic</keyword>
<dbReference type="Gene3D" id="3.30.30.10">
    <property type="entry name" value="Knottin, scorpion toxin-like"/>
    <property type="match status" value="1"/>
</dbReference>
<dbReference type="GO" id="GO:0005615">
    <property type="term" value="C:extracellular space"/>
    <property type="evidence" value="ECO:0007669"/>
    <property type="project" value="TreeGrafter"/>
</dbReference>
<dbReference type="PROSITE" id="PS51378">
    <property type="entry name" value="INVERT_DEFENSINS"/>
    <property type="match status" value="1"/>
</dbReference>
<dbReference type="EMBL" id="KT270581">
    <property type="protein sequence ID" value="ALR99795.1"/>
    <property type="molecule type" value="mRNA"/>
</dbReference>
<sequence length="89" mass="9691">MKAVAVFCFIFVSFVVSCHGLPVELEDVDLGQTGDSSQGLVRVKRVTCDVLNFEIKGFKLNDAACAAHCLTLGKRGGWCDGHRVCNCRK</sequence>
<dbReference type="CDD" id="cd21806">
    <property type="entry name" value="DEFL_defensin-like"/>
    <property type="match status" value="1"/>
</dbReference>
<reference evidence="11" key="1">
    <citation type="submission" date="2015-07" db="EMBL/GenBank/DDBJ databases">
        <title>A common theme in extracellular fluids of beetles: extracellular superoxide dismutases crucial for balancing ROS in response to microbial challenge.</title>
        <authorList>
            <person name="Gretscher R.R."/>
            <person name="Sreicher P.E."/>
            <person name="Strauss A.S."/>
            <person name="Wielsch N."/>
            <person name="Stock M."/>
            <person name="Wang D."/>
            <person name="Boland W."/>
            <person name="Burse A."/>
        </authorList>
    </citation>
    <scope>NUCLEOTIDE SEQUENCE</scope>
</reference>
<evidence type="ECO:0000256" key="7">
    <source>
        <dbReference type="ARBA" id="ARBA00023022"/>
    </source>
</evidence>
<evidence type="ECO:0000256" key="8">
    <source>
        <dbReference type="ARBA" id="ARBA00023157"/>
    </source>
</evidence>
<dbReference type="FunFam" id="3.30.30.10:FF:000005">
    <property type="entry name" value="Defensin"/>
    <property type="match status" value="1"/>
</dbReference>
<feature type="chain" id="PRO_5006832282" evidence="9">
    <location>
        <begin position="21"/>
        <end position="89"/>
    </location>
</feature>